<dbReference type="PROSITE" id="PS50943">
    <property type="entry name" value="HTH_CROC1"/>
    <property type="match status" value="1"/>
</dbReference>
<protein>
    <submittedName>
        <fullName evidence="2">XRE family transcriptional regulator</fullName>
    </submittedName>
</protein>
<dbReference type="Gene3D" id="1.10.260.40">
    <property type="entry name" value="lambda repressor-like DNA-binding domains"/>
    <property type="match status" value="1"/>
</dbReference>
<sequence>MPNGLPAVRCLGTLLSGATGGDGMVAARAETFRARQLRLELLRLRTTARLTLDDVAAELDWSSSKISRIESGRNGVSPSDVRLLLDVYGVRDHATREKLVELARAARRKGWWHAYPEVFRSAYATAEADAVTISTYESDLVPGLLQTADYQTALLRACRPDLRDAEIERRLAARAERRAILTRSDPPRLMVVVGEAVLRRPVGGRKVMRGQLTYLIELAESPWMSFQILPSNSGSHAGRGVSFVLLDLAEGGRLGVVFLEHLTGHLFLEAETDVARYREEFSVLVKEAMDPEESIALIRRSLAEM</sequence>
<dbReference type="GO" id="GO:0003677">
    <property type="term" value="F:DNA binding"/>
    <property type="evidence" value="ECO:0007669"/>
    <property type="project" value="InterPro"/>
</dbReference>
<dbReference type="AlphaFoldDB" id="A0A3A4AL29"/>
<dbReference type="InterPro" id="IPR001387">
    <property type="entry name" value="Cro/C1-type_HTH"/>
</dbReference>
<accession>A0A3A4AL29</accession>
<reference evidence="2 3" key="1">
    <citation type="submission" date="2018-09" db="EMBL/GenBank/DDBJ databases">
        <title>YIM 75507 draft genome.</title>
        <authorList>
            <person name="Tang S."/>
            <person name="Feng Y."/>
        </authorList>
    </citation>
    <scope>NUCLEOTIDE SEQUENCE [LARGE SCALE GENOMIC DNA]</scope>
    <source>
        <strain evidence="2 3">YIM 75507</strain>
    </source>
</reference>
<evidence type="ECO:0000259" key="1">
    <source>
        <dbReference type="PROSITE" id="PS50943"/>
    </source>
</evidence>
<evidence type="ECO:0000313" key="3">
    <source>
        <dbReference type="Proteomes" id="UP000265768"/>
    </source>
</evidence>
<dbReference type="InterPro" id="IPR010982">
    <property type="entry name" value="Lambda_DNA-bd_dom_sf"/>
</dbReference>
<dbReference type="Pfam" id="PF13560">
    <property type="entry name" value="HTH_31"/>
    <property type="match status" value="1"/>
</dbReference>
<dbReference type="OrthoDB" id="5177725at2"/>
<dbReference type="InterPro" id="IPR043917">
    <property type="entry name" value="DUF5753"/>
</dbReference>
<feature type="domain" description="HTH cro/C1-type" evidence="1">
    <location>
        <begin position="41"/>
        <end position="96"/>
    </location>
</feature>
<dbReference type="SMART" id="SM00530">
    <property type="entry name" value="HTH_XRE"/>
    <property type="match status" value="1"/>
</dbReference>
<gene>
    <name evidence="2" type="ORF">D5H75_22515</name>
</gene>
<dbReference type="Proteomes" id="UP000265768">
    <property type="component" value="Unassembled WGS sequence"/>
</dbReference>
<name>A0A3A4AL29_9ACTN</name>
<dbReference type="EMBL" id="QZEY01000009">
    <property type="protein sequence ID" value="RJL30356.1"/>
    <property type="molecule type" value="Genomic_DNA"/>
</dbReference>
<dbReference type="CDD" id="cd00093">
    <property type="entry name" value="HTH_XRE"/>
    <property type="match status" value="1"/>
</dbReference>
<organism evidence="2 3">
    <name type="scientific">Bailinhaonella thermotolerans</name>
    <dbReference type="NCBI Taxonomy" id="1070861"/>
    <lineage>
        <taxon>Bacteria</taxon>
        <taxon>Bacillati</taxon>
        <taxon>Actinomycetota</taxon>
        <taxon>Actinomycetes</taxon>
        <taxon>Streptosporangiales</taxon>
        <taxon>Streptosporangiaceae</taxon>
        <taxon>Bailinhaonella</taxon>
    </lineage>
</organism>
<dbReference type="Pfam" id="PF19054">
    <property type="entry name" value="DUF5753"/>
    <property type="match status" value="1"/>
</dbReference>
<comment type="caution">
    <text evidence="2">The sequence shown here is derived from an EMBL/GenBank/DDBJ whole genome shotgun (WGS) entry which is preliminary data.</text>
</comment>
<dbReference type="SUPFAM" id="SSF47413">
    <property type="entry name" value="lambda repressor-like DNA-binding domains"/>
    <property type="match status" value="1"/>
</dbReference>
<proteinExistence type="predicted"/>
<evidence type="ECO:0000313" key="2">
    <source>
        <dbReference type="EMBL" id="RJL30356.1"/>
    </source>
</evidence>
<keyword evidence="3" id="KW-1185">Reference proteome</keyword>